<feature type="non-terminal residue" evidence="2">
    <location>
        <position position="1"/>
    </location>
</feature>
<evidence type="ECO:0000313" key="3">
    <source>
        <dbReference type="Proteomes" id="UP000789901"/>
    </source>
</evidence>
<accession>A0ABN7WMI5</accession>
<keyword evidence="3" id="KW-1185">Reference proteome</keyword>
<reference evidence="2 3" key="1">
    <citation type="submission" date="2021-06" db="EMBL/GenBank/DDBJ databases">
        <authorList>
            <person name="Kallberg Y."/>
            <person name="Tangrot J."/>
            <person name="Rosling A."/>
        </authorList>
    </citation>
    <scope>NUCLEOTIDE SEQUENCE [LARGE SCALE GENOMIC DNA]</scope>
    <source>
        <strain evidence="2 3">120-4 pot B 10/14</strain>
    </source>
</reference>
<feature type="non-terminal residue" evidence="2">
    <location>
        <position position="203"/>
    </location>
</feature>
<evidence type="ECO:0000313" key="2">
    <source>
        <dbReference type="EMBL" id="CAG8834393.1"/>
    </source>
</evidence>
<proteinExistence type="predicted"/>
<evidence type="ECO:0000256" key="1">
    <source>
        <dbReference type="SAM" id="MobiDB-lite"/>
    </source>
</evidence>
<feature type="compositionally biased region" description="Polar residues" evidence="1">
    <location>
        <begin position="63"/>
        <end position="120"/>
    </location>
</feature>
<name>A0ABN7WMI5_GIGMA</name>
<feature type="compositionally biased region" description="Polar residues" evidence="1">
    <location>
        <begin position="27"/>
        <end position="47"/>
    </location>
</feature>
<feature type="region of interest" description="Disordered" evidence="1">
    <location>
        <begin position="1"/>
        <end position="126"/>
    </location>
</feature>
<gene>
    <name evidence="2" type="ORF">GMARGA_LOCUS32030</name>
</gene>
<comment type="caution">
    <text evidence="2">The sequence shown here is derived from an EMBL/GenBank/DDBJ whole genome shotgun (WGS) entry which is preliminary data.</text>
</comment>
<dbReference type="Proteomes" id="UP000789901">
    <property type="component" value="Unassembled WGS sequence"/>
</dbReference>
<dbReference type="EMBL" id="CAJVQB010049259">
    <property type="protein sequence ID" value="CAG8834393.1"/>
    <property type="molecule type" value="Genomic_DNA"/>
</dbReference>
<organism evidence="2 3">
    <name type="scientific">Gigaspora margarita</name>
    <dbReference type="NCBI Taxonomy" id="4874"/>
    <lineage>
        <taxon>Eukaryota</taxon>
        <taxon>Fungi</taxon>
        <taxon>Fungi incertae sedis</taxon>
        <taxon>Mucoromycota</taxon>
        <taxon>Glomeromycotina</taxon>
        <taxon>Glomeromycetes</taxon>
        <taxon>Diversisporales</taxon>
        <taxon>Gigasporaceae</taxon>
        <taxon>Gigaspora</taxon>
    </lineage>
</organism>
<protein>
    <submittedName>
        <fullName evidence="2">35508_t:CDS:1</fullName>
    </submittedName>
</protein>
<sequence>FETQKRKKNEQDTSSSVPQKIWKYNKKQNNVASSQVSESKSNKATNQRYEDYNNATPEDHENNNISSQVSLSDNESNNGIISFQVSSPDYGNNETISPHTVSSIHENNETTSPHPVTSSGHENDVSQKDDISLPIQISAQFQQADNEFEIALWVARHKGILDLATNIRNGMMTRIDDGDERQVTTLVSSMLYESILKPLEIDQ</sequence>